<protein>
    <submittedName>
        <fullName evidence="3">Uncharacterized protein</fullName>
    </submittedName>
</protein>
<keyword evidence="2" id="KW-0472">Membrane</keyword>
<organism evidence="3 4">
    <name type="scientific">Saccharopolyspora taberi</name>
    <dbReference type="NCBI Taxonomy" id="60895"/>
    <lineage>
        <taxon>Bacteria</taxon>
        <taxon>Bacillati</taxon>
        <taxon>Actinomycetota</taxon>
        <taxon>Actinomycetes</taxon>
        <taxon>Pseudonocardiales</taxon>
        <taxon>Pseudonocardiaceae</taxon>
        <taxon>Saccharopolyspora</taxon>
    </lineage>
</organism>
<dbReference type="EMBL" id="BAAAUX010000016">
    <property type="protein sequence ID" value="GAA2801408.1"/>
    <property type="molecule type" value="Genomic_DNA"/>
</dbReference>
<evidence type="ECO:0000313" key="4">
    <source>
        <dbReference type="Proteomes" id="UP001500979"/>
    </source>
</evidence>
<keyword evidence="2" id="KW-0812">Transmembrane</keyword>
<keyword evidence="2" id="KW-1133">Transmembrane helix</keyword>
<feature type="region of interest" description="Disordered" evidence="1">
    <location>
        <begin position="63"/>
        <end position="126"/>
    </location>
</feature>
<keyword evidence="4" id="KW-1185">Reference proteome</keyword>
<name>A0ABN3VFY3_9PSEU</name>
<comment type="caution">
    <text evidence="3">The sequence shown here is derived from an EMBL/GenBank/DDBJ whole genome shotgun (WGS) entry which is preliminary data.</text>
</comment>
<feature type="transmembrane region" description="Helical" evidence="2">
    <location>
        <begin position="37"/>
        <end position="63"/>
    </location>
</feature>
<evidence type="ECO:0000313" key="3">
    <source>
        <dbReference type="EMBL" id="GAA2801408.1"/>
    </source>
</evidence>
<gene>
    <name evidence="3" type="ORF">GCM10010470_40580</name>
</gene>
<proteinExistence type="predicted"/>
<feature type="compositionally biased region" description="Basic and acidic residues" evidence="1">
    <location>
        <begin position="107"/>
        <end position="118"/>
    </location>
</feature>
<feature type="transmembrane region" description="Helical" evidence="2">
    <location>
        <begin position="12"/>
        <end position="31"/>
    </location>
</feature>
<reference evidence="3 4" key="1">
    <citation type="journal article" date="2019" name="Int. J. Syst. Evol. Microbiol.">
        <title>The Global Catalogue of Microorganisms (GCM) 10K type strain sequencing project: providing services to taxonomists for standard genome sequencing and annotation.</title>
        <authorList>
            <consortium name="The Broad Institute Genomics Platform"/>
            <consortium name="The Broad Institute Genome Sequencing Center for Infectious Disease"/>
            <person name="Wu L."/>
            <person name="Ma J."/>
        </authorList>
    </citation>
    <scope>NUCLEOTIDE SEQUENCE [LARGE SCALE GENOMIC DNA]</scope>
    <source>
        <strain evidence="3 4">JCM 9383</strain>
    </source>
</reference>
<evidence type="ECO:0000256" key="2">
    <source>
        <dbReference type="SAM" id="Phobius"/>
    </source>
</evidence>
<accession>A0ABN3VFY3</accession>
<dbReference type="RefSeq" id="WP_344681969.1">
    <property type="nucleotide sequence ID" value="NZ_BAAAUX010000016.1"/>
</dbReference>
<evidence type="ECO:0000256" key="1">
    <source>
        <dbReference type="SAM" id="MobiDB-lite"/>
    </source>
</evidence>
<sequence length="126" mass="13384">MRGYSVHLLFHLLAVVAGAAAGVAAGLWWFAGNPTAVWIAGAALTVGIIVLVLEGLYISGVQAPEQPRRSRRRAPPKRSGGTRPDLRPVRPQAAETTVRPPAAAVDGETRKSAADALREWSANNRQ</sequence>
<dbReference type="Proteomes" id="UP001500979">
    <property type="component" value="Unassembled WGS sequence"/>
</dbReference>